<sequence length="628" mass="69680">MERSKFSVGEEVNAKVKFLKWNCSSDLLAGVVDCENYDAIKIWYFSNNHWYVKHEIRYLKQDEVRFIWNQEKPLQLICWTLGGQVTVYNFVWITAVMDNSVALVIDGSNINVTPLSLSLMPPPMYLFSLKFSSHVRGMAVYCKNSKNKLVALLSDGSLCVVELPSIETWEELEGKEFIVEASHTEMVFGSILHLVWLDSHKLLSVSHYGFSHSNDLFQTSLNKDALPGFFLQEIELECSEDIVPGLPTCSGWHATVSKQNNLKELVIGIAPNPASKSSAFMQFSEGKIKEYSSKMGTGGGSLEQEFQGFSAVCPRMGVALVRSVGQSKPVLFGLDEIGRLHTSGGIVVNNPGYITEFVCSIKNENVLEKLYKNHVSLPCSEFANVMLAGALENCHVDNKVSSILMAIRKALQEHFTESPARETCYKANRKPKSTNSYNQNSRPATAPEAPPVSAEVPRQLQFVSSALDTEEATSKPQRKLENVRIPQHQHVILPNHIIVPDSEKNKFCFGTLGVNFGVDTTSYLQESINHLQTIINQFANEALRTLCLAYMELENGFSAEDTIPVTGFTYIGVIGIKDHVRPGVKEFVALCRSAGITVRMVTGDNIKPAKNQLATSAYTLNPTCVNSA</sequence>
<feature type="domain" description="ELP1 N-terminal second beta-propeller" evidence="8">
    <location>
        <begin position="104"/>
        <end position="348"/>
    </location>
</feature>
<dbReference type="PANTHER" id="PTHR12747:SF0">
    <property type="entry name" value="ELONGATOR COMPLEX PROTEIN 1"/>
    <property type="match status" value="1"/>
</dbReference>
<evidence type="ECO:0000259" key="8">
    <source>
        <dbReference type="Pfam" id="PF23797"/>
    </source>
</evidence>
<dbReference type="AlphaFoldDB" id="A0A9D5BI09"/>
<evidence type="ECO:0000313" key="9">
    <source>
        <dbReference type="EMBL" id="KAI5443921.1"/>
    </source>
</evidence>
<dbReference type="InterPro" id="IPR006849">
    <property type="entry name" value="Elp1"/>
</dbReference>
<feature type="compositionally biased region" description="Polar residues" evidence="6">
    <location>
        <begin position="433"/>
        <end position="442"/>
    </location>
</feature>
<dbReference type="InterPro" id="IPR056164">
    <property type="entry name" value="Beta-prop_ELP1_1st"/>
</dbReference>
<accession>A0A9D5BI09</accession>
<evidence type="ECO:0000256" key="3">
    <source>
        <dbReference type="ARBA" id="ARBA00006086"/>
    </source>
</evidence>
<evidence type="ECO:0000256" key="2">
    <source>
        <dbReference type="ARBA" id="ARBA00005043"/>
    </source>
</evidence>
<feature type="compositionally biased region" description="Low complexity" evidence="6">
    <location>
        <begin position="443"/>
        <end position="453"/>
    </location>
</feature>
<feature type="domain" description="ELP1 first N-terminal beta-propeller" evidence="7">
    <location>
        <begin position="2"/>
        <end position="71"/>
    </location>
</feature>
<dbReference type="GO" id="GO:0033588">
    <property type="term" value="C:elongator holoenzyme complex"/>
    <property type="evidence" value="ECO:0007669"/>
    <property type="project" value="InterPro"/>
</dbReference>
<keyword evidence="5" id="KW-0819">tRNA processing</keyword>
<dbReference type="Gene3D" id="3.40.50.1000">
    <property type="entry name" value="HAD superfamily/HAD-like"/>
    <property type="match status" value="1"/>
</dbReference>
<evidence type="ECO:0000313" key="10">
    <source>
        <dbReference type="Proteomes" id="UP001058974"/>
    </source>
</evidence>
<dbReference type="GO" id="GO:0005829">
    <property type="term" value="C:cytosol"/>
    <property type="evidence" value="ECO:0007669"/>
    <property type="project" value="TreeGrafter"/>
</dbReference>
<dbReference type="SUPFAM" id="SSF50978">
    <property type="entry name" value="WD40 repeat-like"/>
    <property type="match status" value="1"/>
</dbReference>
<comment type="caution">
    <text evidence="9">The sequence shown here is derived from an EMBL/GenBank/DDBJ whole genome shotgun (WGS) entry which is preliminary data.</text>
</comment>
<dbReference type="InterPro" id="IPR023214">
    <property type="entry name" value="HAD_sf"/>
</dbReference>
<dbReference type="InterPro" id="IPR036412">
    <property type="entry name" value="HAD-like_sf"/>
</dbReference>
<dbReference type="GO" id="GO:0000166">
    <property type="term" value="F:nucleotide binding"/>
    <property type="evidence" value="ECO:0007669"/>
    <property type="project" value="InterPro"/>
</dbReference>
<comment type="similarity">
    <text evidence="3">Belongs to the ELP1/IKA1 family.</text>
</comment>
<dbReference type="InterPro" id="IPR056165">
    <property type="entry name" value="Beta-prop_ELP1_2nd"/>
</dbReference>
<feature type="region of interest" description="Disordered" evidence="6">
    <location>
        <begin position="422"/>
        <end position="453"/>
    </location>
</feature>
<dbReference type="Gramene" id="Psat01G0252100-T1">
    <property type="protein sequence ID" value="KAI5443921.1"/>
    <property type="gene ID" value="KIW84_012521"/>
</dbReference>
<dbReference type="Pfam" id="PF04762">
    <property type="entry name" value="Beta-prop_ELP1_1st"/>
    <property type="match status" value="1"/>
</dbReference>
<dbReference type="Proteomes" id="UP001058974">
    <property type="component" value="Chromosome 1"/>
</dbReference>
<evidence type="ECO:0000256" key="4">
    <source>
        <dbReference type="ARBA" id="ARBA00022490"/>
    </source>
</evidence>
<dbReference type="InterPro" id="IPR023299">
    <property type="entry name" value="ATPase_P-typ_cyto_dom_N"/>
</dbReference>
<dbReference type="GO" id="GO:0000049">
    <property type="term" value="F:tRNA binding"/>
    <property type="evidence" value="ECO:0007669"/>
    <property type="project" value="TreeGrafter"/>
</dbReference>
<organism evidence="9 10">
    <name type="scientific">Pisum sativum</name>
    <name type="common">Garden pea</name>
    <name type="synonym">Lathyrus oleraceus</name>
    <dbReference type="NCBI Taxonomy" id="3888"/>
    <lineage>
        <taxon>Eukaryota</taxon>
        <taxon>Viridiplantae</taxon>
        <taxon>Streptophyta</taxon>
        <taxon>Embryophyta</taxon>
        <taxon>Tracheophyta</taxon>
        <taxon>Spermatophyta</taxon>
        <taxon>Magnoliopsida</taxon>
        <taxon>eudicotyledons</taxon>
        <taxon>Gunneridae</taxon>
        <taxon>Pentapetalae</taxon>
        <taxon>rosids</taxon>
        <taxon>fabids</taxon>
        <taxon>Fabales</taxon>
        <taxon>Fabaceae</taxon>
        <taxon>Papilionoideae</taxon>
        <taxon>50 kb inversion clade</taxon>
        <taxon>NPAAA clade</taxon>
        <taxon>Hologalegina</taxon>
        <taxon>IRL clade</taxon>
        <taxon>Fabeae</taxon>
        <taxon>Lathyrus</taxon>
    </lineage>
</organism>
<dbReference type="PANTHER" id="PTHR12747">
    <property type="entry name" value="ELONGATOR COMPLEX PROTEIN 1"/>
    <property type="match status" value="1"/>
</dbReference>
<dbReference type="Gene3D" id="3.40.1110.10">
    <property type="entry name" value="Calcium-transporting ATPase, cytoplasmic domain N"/>
    <property type="match status" value="1"/>
</dbReference>
<keyword evidence="10" id="KW-1185">Reference proteome</keyword>
<comment type="pathway">
    <text evidence="2">tRNA modification; 5-methoxycarbonylmethyl-2-thiouridine-tRNA biosynthesis.</text>
</comment>
<dbReference type="EMBL" id="JAMSHJ010000001">
    <property type="protein sequence ID" value="KAI5443921.1"/>
    <property type="molecule type" value="Genomic_DNA"/>
</dbReference>
<dbReference type="Pfam" id="PF13246">
    <property type="entry name" value="Cation_ATPase"/>
    <property type="match status" value="1"/>
</dbReference>
<dbReference type="InterPro" id="IPR036322">
    <property type="entry name" value="WD40_repeat_dom_sf"/>
</dbReference>
<keyword evidence="4" id="KW-0963">Cytoplasm</keyword>
<evidence type="ECO:0000256" key="1">
    <source>
        <dbReference type="ARBA" id="ARBA00004496"/>
    </source>
</evidence>
<protein>
    <submittedName>
        <fullName evidence="9">Uncharacterized protein</fullName>
    </submittedName>
</protein>
<evidence type="ECO:0000256" key="5">
    <source>
        <dbReference type="ARBA" id="ARBA00022694"/>
    </source>
</evidence>
<dbReference type="SUPFAM" id="SSF56784">
    <property type="entry name" value="HAD-like"/>
    <property type="match status" value="1"/>
</dbReference>
<evidence type="ECO:0000259" key="7">
    <source>
        <dbReference type="Pfam" id="PF04762"/>
    </source>
</evidence>
<name>A0A9D5BI09_PEA</name>
<reference evidence="9 10" key="1">
    <citation type="journal article" date="2022" name="Nat. Genet.">
        <title>Improved pea reference genome and pan-genome highlight genomic features and evolutionary characteristics.</title>
        <authorList>
            <person name="Yang T."/>
            <person name="Liu R."/>
            <person name="Luo Y."/>
            <person name="Hu S."/>
            <person name="Wang D."/>
            <person name="Wang C."/>
            <person name="Pandey M.K."/>
            <person name="Ge S."/>
            <person name="Xu Q."/>
            <person name="Li N."/>
            <person name="Li G."/>
            <person name="Huang Y."/>
            <person name="Saxena R.K."/>
            <person name="Ji Y."/>
            <person name="Li M."/>
            <person name="Yan X."/>
            <person name="He Y."/>
            <person name="Liu Y."/>
            <person name="Wang X."/>
            <person name="Xiang C."/>
            <person name="Varshney R.K."/>
            <person name="Ding H."/>
            <person name="Gao S."/>
            <person name="Zong X."/>
        </authorList>
    </citation>
    <scope>NUCLEOTIDE SEQUENCE [LARGE SCALE GENOMIC DNA]</scope>
    <source>
        <strain evidence="9 10">cv. Zhongwan 6</strain>
    </source>
</reference>
<comment type="subcellular location">
    <subcellularLocation>
        <location evidence="1">Cytoplasm</location>
    </subcellularLocation>
</comment>
<evidence type="ECO:0000256" key="6">
    <source>
        <dbReference type="SAM" id="MobiDB-lite"/>
    </source>
</evidence>
<gene>
    <name evidence="9" type="ORF">KIW84_012521</name>
</gene>
<proteinExistence type="inferred from homology"/>
<dbReference type="GO" id="GO:0002926">
    <property type="term" value="P:tRNA wobble base 5-methoxycarbonylmethyl-2-thiouridinylation"/>
    <property type="evidence" value="ECO:0007669"/>
    <property type="project" value="TreeGrafter"/>
</dbReference>
<dbReference type="Pfam" id="PF23797">
    <property type="entry name" value="Beta-prop_ELP1_2nd"/>
    <property type="match status" value="1"/>
</dbReference>